<evidence type="ECO:0000256" key="1">
    <source>
        <dbReference type="ARBA" id="ARBA00022490"/>
    </source>
</evidence>
<evidence type="ECO:0000256" key="2">
    <source>
        <dbReference type="ARBA" id="ARBA00023150"/>
    </source>
</evidence>
<dbReference type="Proteomes" id="UP000199266">
    <property type="component" value="Unassembled WGS sequence"/>
</dbReference>
<dbReference type="PIRSF" id="PIRSF015626">
    <property type="entry name" value="FdhD"/>
    <property type="match status" value="1"/>
</dbReference>
<dbReference type="Pfam" id="PF02634">
    <property type="entry name" value="FdhD-NarQ"/>
    <property type="match status" value="1"/>
</dbReference>
<proteinExistence type="predicted"/>
<dbReference type="Gene3D" id="3.40.140.10">
    <property type="entry name" value="Cytidine Deaminase, domain 2"/>
    <property type="match status" value="1"/>
</dbReference>
<dbReference type="GO" id="GO:0016783">
    <property type="term" value="F:sulfurtransferase activity"/>
    <property type="evidence" value="ECO:0007669"/>
    <property type="project" value="InterPro"/>
</dbReference>
<dbReference type="RefSeq" id="WP_159428503.1">
    <property type="nucleotide sequence ID" value="NZ_FNPD01000004.1"/>
</dbReference>
<keyword evidence="4" id="KW-1185">Reference proteome</keyword>
<protein>
    <submittedName>
        <fullName evidence="3">FdhD protein</fullName>
    </submittedName>
</protein>
<dbReference type="EMBL" id="FNPD01000004">
    <property type="protein sequence ID" value="SDX87013.1"/>
    <property type="molecule type" value="Genomic_DNA"/>
</dbReference>
<dbReference type="SUPFAM" id="SSF53927">
    <property type="entry name" value="Cytidine deaminase-like"/>
    <property type="match status" value="1"/>
</dbReference>
<dbReference type="InterPro" id="IPR016193">
    <property type="entry name" value="Cytidine_deaminase-like"/>
</dbReference>
<accession>A0A1H3F7L8</accession>
<reference evidence="4" key="1">
    <citation type="submission" date="2016-10" db="EMBL/GenBank/DDBJ databases">
        <authorList>
            <person name="Varghese N."/>
            <person name="Submissions S."/>
        </authorList>
    </citation>
    <scope>NUCLEOTIDE SEQUENCE [LARGE SCALE GENOMIC DNA]</scope>
    <source>
        <strain evidence="4">DSM 13490</strain>
    </source>
</reference>
<dbReference type="GO" id="GO:0006777">
    <property type="term" value="P:Mo-molybdopterin cofactor biosynthetic process"/>
    <property type="evidence" value="ECO:0007669"/>
    <property type="project" value="UniProtKB-KW"/>
</dbReference>
<evidence type="ECO:0000313" key="4">
    <source>
        <dbReference type="Proteomes" id="UP000199266"/>
    </source>
</evidence>
<sequence length="239" mass="27179">MFSDVNYFRFSAKEKDSACKVDQVAHEKDIAIYVNKSYYTSLRATLNDTKELAIGHLFFHDVVKSHDNIEDIENEDKAIVKVELKPSSSCQNNVLEYIDVNWTVSADAIYGGIALLQEAPLYRKTGAFHVAILMHHKGYKYFLLEDIARHNVIEKAIGKAILEGIKREEYMLLFSGRLMHELVRKMLIAKIPIIGGISATTCEAIDLAQKYGATLIGFIREGRMNVYTHPARIIEFFKC</sequence>
<dbReference type="InterPro" id="IPR003786">
    <property type="entry name" value="FdhD"/>
</dbReference>
<gene>
    <name evidence="3" type="ORF">SAMN03080603_00977</name>
</gene>
<keyword evidence="2" id="KW-0501">Molybdenum cofactor biosynthesis</keyword>
<dbReference type="PANTHER" id="PTHR30592">
    <property type="entry name" value="FORMATE DEHYDROGENASE"/>
    <property type="match status" value="1"/>
</dbReference>
<evidence type="ECO:0000313" key="3">
    <source>
        <dbReference type="EMBL" id="SDX87013.1"/>
    </source>
</evidence>
<keyword evidence="1" id="KW-0963">Cytoplasm</keyword>
<name>A0A1H3F7L8_9BACT</name>
<dbReference type="Gene3D" id="3.10.20.10">
    <property type="match status" value="1"/>
</dbReference>
<dbReference type="PANTHER" id="PTHR30592:SF1">
    <property type="entry name" value="SULFUR CARRIER PROTEIN FDHD"/>
    <property type="match status" value="1"/>
</dbReference>
<dbReference type="AlphaFoldDB" id="A0A1H3F7L8"/>
<organism evidence="3 4">
    <name type="scientific">Acetomicrobium thermoterrenum DSM 13490</name>
    <dbReference type="NCBI Taxonomy" id="1120987"/>
    <lineage>
        <taxon>Bacteria</taxon>
        <taxon>Thermotogati</taxon>
        <taxon>Synergistota</taxon>
        <taxon>Synergistia</taxon>
        <taxon>Synergistales</taxon>
        <taxon>Acetomicrobiaceae</taxon>
        <taxon>Acetomicrobium</taxon>
    </lineage>
</organism>